<dbReference type="RefSeq" id="WP_261893634.1">
    <property type="nucleotide sequence ID" value="NZ_AP024895.1"/>
</dbReference>
<dbReference type="InterPro" id="IPR007801">
    <property type="entry name" value="MbnB/TglH/ChrH"/>
</dbReference>
<evidence type="ECO:0000313" key="2">
    <source>
        <dbReference type="Proteomes" id="UP001304071"/>
    </source>
</evidence>
<proteinExistence type="predicted"/>
<keyword evidence="2" id="KW-1185">Reference proteome</keyword>
<dbReference type="Pfam" id="PF05114">
    <property type="entry name" value="MbnB_TglH_ChrH"/>
    <property type="match status" value="1"/>
</dbReference>
<name>A0ABZ0QB53_9VIBR</name>
<accession>A0ABZ0QB53</accession>
<protein>
    <submittedName>
        <fullName evidence="1">DUF692 domain-containing protein</fullName>
    </submittedName>
</protein>
<dbReference type="Gene3D" id="3.20.20.150">
    <property type="entry name" value="Divalent-metal-dependent TIM barrel enzymes"/>
    <property type="match status" value="1"/>
</dbReference>
<reference evidence="1 2" key="1">
    <citation type="submission" date="2023-11" db="EMBL/GenBank/DDBJ databases">
        <title>Plant-associative lifestyle of Vibrio porteresiae and its evolutionary dynamics.</title>
        <authorList>
            <person name="Rameshkumar N."/>
            <person name="Kirti K."/>
        </authorList>
    </citation>
    <scope>NUCLEOTIDE SEQUENCE [LARGE SCALE GENOMIC DNA]</scope>
    <source>
        <strain evidence="1 2">MSSRF30</strain>
    </source>
</reference>
<gene>
    <name evidence="1" type="ORF">R8Z52_16500</name>
</gene>
<dbReference type="PANTHER" id="PTHR42194:SF1">
    <property type="entry name" value="UPF0276 PROTEIN HI_1600"/>
    <property type="match status" value="1"/>
</dbReference>
<evidence type="ECO:0000313" key="1">
    <source>
        <dbReference type="EMBL" id="WPC73689.1"/>
    </source>
</evidence>
<dbReference type="Proteomes" id="UP001304071">
    <property type="component" value="Chromosome 1"/>
</dbReference>
<organism evidence="1 2">
    <name type="scientific">Vibrio porteresiae DSM 19223</name>
    <dbReference type="NCBI Taxonomy" id="1123496"/>
    <lineage>
        <taxon>Bacteria</taxon>
        <taxon>Pseudomonadati</taxon>
        <taxon>Pseudomonadota</taxon>
        <taxon>Gammaproteobacteria</taxon>
        <taxon>Vibrionales</taxon>
        <taxon>Vibrionaceae</taxon>
        <taxon>Vibrio</taxon>
    </lineage>
</organism>
<sequence length="294" mass="33820">MTTLDLSKHRRQFPKQSGVSFKPQYFSALIEQKPQIGFVEIHAENYLSAGGPLRHYLQQVRQDYPVTVHGVGLSIGGEAPINREHLERVANLVERIEPLVFSEHLAWSNYDDAFLNDLLPIPYTNAHLERTCRHIDQIQERLGRVLLMENPSTYVTFTQQDYSETEFISEMVRRTGCDLLLDINNVAVSCFNHHSDPATYLAHFPLHAVSQIHLAGYHLDIQPELTLRIDSHDTPIQADVWQLYQQTLSLTGDIGTLIEWDSQLPPLDELLSQAYHADRYRQLHQEKQKHVLAL</sequence>
<dbReference type="EMBL" id="CP138203">
    <property type="protein sequence ID" value="WPC73689.1"/>
    <property type="molecule type" value="Genomic_DNA"/>
</dbReference>
<dbReference type="NCBIfam" id="NF003818">
    <property type="entry name" value="PRK05409.1"/>
    <property type="match status" value="1"/>
</dbReference>
<dbReference type="PANTHER" id="PTHR42194">
    <property type="entry name" value="UPF0276 PROTEIN HI_1600"/>
    <property type="match status" value="1"/>
</dbReference>